<feature type="binding site" evidence="10">
    <location>
        <begin position="141"/>
        <end position="143"/>
    </location>
    <ligand>
        <name>FAD</name>
        <dbReference type="ChEBI" id="CHEBI:57692"/>
    </ligand>
</feature>
<dbReference type="SUPFAM" id="SSF55424">
    <property type="entry name" value="FAD/NAD-linked reductases, dimerisation (C-terminal) domain"/>
    <property type="match status" value="1"/>
</dbReference>
<dbReference type="PANTHER" id="PTHR22912">
    <property type="entry name" value="DISULFIDE OXIDOREDUCTASE"/>
    <property type="match status" value="1"/>
</dbReference>
<dbReference type="InterPro" id="IPR023753">
    <property type="entry name" value="FAD/NAD-binding_dom"/>
</dbReference>
<keyword evidence="10" id="KW-0547">Nucleotide-binding</keyword>
<comment type="cofactor">
    <cofactor evidence="10 12">
        <name>FAD</name>
        <dbReference type="ChEBI" id="CHEBI:57692"/>
    </cofactor>
    <text evidence="10 12">Binds 1 FAD per subunit.</text>
</comment>
<feature type="binding site" evidence="10">
    <location>
        <position position="50"/>
    </location>
    <ligand>
        <name>FAD</name>
        <dbReference type="ChEBI" id="CHEBI:57692"/>
    </ligand>
</feature>
<dbReference type="InterPro" id="IPR006258">
    <property type="entry name" value="Lipoamide_DH"/>
</dbReference>
<keyword evidence="5 10" id="KW-0274">FAD</keyword>
<comment type="miscellaneous">
    <text evidence="12">The active site is a redox-active disulfide bond.</text>
</comment>
<protein>
    <recommendedName>
        <fullName evidence="3 12">Dihydrolipoyl dehydrogenase</fullName>
        <ecNumber evidence="2 12">1.8.1.4</ecNumber>
    </recommendedName>
</protein>
<gene>
    <name evidence="15" type="primary">lpdA</name>
    <name evidence="15" type="ORF">P9B03_01555</name>
</gene>
<evidence type="ECO:0000259" key="14">
    <source>
        <dbReference type="Pfam" id="PF07992"/>
    </source>
</evidence>
<evidence type="ECO:0000256" key="6">
    <source>
        <dbReference type="ARBA" id="ARBA00023002"/>
    </source>
</evidence>
<feature type="binding site" evidence="10">
    <location>
        <position position="268"/>
    </location>
    <ligand>
        <name>NAD(+)</name>
        <dbReference type="ChEBI" id="CHEBI:57540"/>
    </ligand>
</feature>
<reference evidence="15 16" key="1">
    <citation type="submission" date="2023-03" db="EMBL/GenBank/DDBJ databases">
        <title>Bacillus Genome Sequencing.</title>
        <authorList>
            <person name="Dunlap C."/>
        </authorList>
    </citation>
    <scope>NUCLEOTIDE SEQUENCE [LARGE SCALE GENOMIC DNA]</scope>
    <source>
        <strain evidence="15 16">B-59205</strain>
    </source>
</reference>
<evidence type="ECO:0000256" key="11">
    <source>
        <dbReference type="PIRSR" id="PIRSR000350-4"/>
    </source>
</evidence>
<keyword evidence="7 10" id="KW-0520">NAD</keyword>
<feature type="binding site" evidence="10">
    <location>
        <begin position="177"/>
        <end position="184"/>
    </location>
    <ligand>
        <name>NAD(+)</name>
        <dbReference type="ChEBI" id="CHEBI:57540"/>
    </ligand>
</feature>
<evidence type="ECO:0000256" key="8">
    <source>
        <dbReference type="ARBA" id="ARBA00049187"/>
    </source>
</evidence>
<evidence type="ECO:0000256" key="1">
    <source>
        <dbReference type="ARBA" id="ARBA00007532"/>
    </source>
</evidence>
<dbReference type="InterPro" id="IPR001100">
    <property type="entry name" value="Pyr_nuc-diS_OxRdtase"/>
</dbReference>
<evidence type="ECO:0000259" key="13">
    <source>
        <dbReference type="Pfam" id="PF02852"/>
    </source>
</evidence>
<dbReference type="NCBIfam" id="TIGR01350">
    <property type="entry name" value="lipoamide_DH"/>
    <property type="match status" value="1"/>
</dbReference>
<keyword evidence="12" id="KW-0676">Redox-active center</keyword>
<comment type="similarity">
    <text evidence="1 12">Belongs to the class-I pyridine nucleotide-disulfide oxidoreductase family.</text>
</comment>
<dbReference type="Gene3D" id="3.30.390.30">
    <property type="match status" value="1"/>
</dbReference>
<comment type="caution">
    <text evidence="15">The sequence shown here is derived from an EMBL/GenBank/DDBJ whole genome shotgun (WGS) entry which is preliminary data.</text>
</comment>
<feature type="active site" description="Proton acceptor" evidence="9">
    <location>
        <position position="441"/>
    </location>
</feature>
<dbReference type="Proteomes" id="UP001344888">
    <property type="component" value="Unassembled WGS sequence"/>
</dbReference>
<organism evidence="15 16">
    <name type="scientific">Metasolibacillus meyeri</name>
    <dbReference type="NCBI Taxonomy" id="1071052"/>
    <lineage>
        <taxon>Bacteria</taxon>
        <taxon>Bacillati</taxon>
        <taxon>Bacillota</taxon>
        <taxon>Bacilli</taxon>
        <taxon>Bacillales</taxon>
        <taxon>Caryophanaceae</taxon>
        <taxon>Metasolibacillus</taxon>
    </lineage>
</organism>
<evidence type="ECO:0000313" key="16">
    <source>
        <dbReference type="Proteomes" id="UP001344888"/>
    </source>
</evidence>
<dbReference type="Pfam" id="PF02852">
    <property type="entry name" value="Pyr_redox_dim"/>
    <property type="match status" value="1"/>
</dbReference>
<evidence type="ECO:0000256" key="12">
    <source>
        <dbReference type="RuleBase" id="RU003692"/>
    </source>
</evidence>
<dbReference type="InterPro" id="IPR036188">
    <property type="entry name" value="FAD/NAD-bd_sf"/>
</dbReference>
<feature type="disulfide bond" description="Redox-active" evidence="11">
    <location>
        <begin position="41"/>
        <end position="46"/>
    </location>
</feature>
<feature type="domain" description="FAD/NAD(P)-binding" evidence="14">
    <location>
        <begin position="4"/>
        <end position="324"/>
    </location>
</feature>
<feature type="domain" description="Pyridine nucleotide-disulphide oxidoreductase dimerisation" evidence="13">
    <location>
        <begin position="344"/>
        <end position="451"/>
    </location>
</feature>
<feature type="binding site" evidence="10">
    <location>
        <position position="309"/>
    </location>
    <ligand>
        <name>FAD</name>
        <dbReference type="ChEBI" id="CHEBI:57692"/>
    </ligand>
</feature>
<dbReference type="InterPro" id="IPR050151">
    <property type="entry name" value="Class-I_Pyr_Nuc-Dis_Oxidored"/>
</dbReference>
<dbReference type="PRINTS" id="PR00411">
    <property type="entry name" value="PNDRDTASEI"/>
</dbReference>
<dbReference type="EMBL" id="JARSFG010000003">
    <property type="protein sequence ID" value="MEC1177157.1"/>
    <property type="molecule type" value="Genomic_DNA"/>
</dbReference>
<dbReference type="Gene3D" id="3.50.50.60">
    <property type="entry name" value="FAD/NAD(P)-binding domain"/>
    <property type="match status" value="2"/>
</dbReference>
<dbReference type="SUPFAM" id="SSF51905">
    <property type="entry name" value="FAD/NAD(P)-binding domain"/>
    <property type="match status" value="1"/>
</dbReference>
<dbReference type="InterPro" id="IPR016156">
    <property type="entry name" value="FAD/NAD-linked_Rdtase_dimer_sf"/>
</dbReference>
<dbReference type="PANTHER" id="PTHR22912:SF160">
    <property type="entry name" value="DIHYDROLIPOYL DEHYDROGENASE"/>
    <property type="match status" value="1"/>
</dbReference>
<dbReference type="GO" id="GO:0004148">
    <property type="term" value="F:dihydrolipoyl dehydrogenase (NADH) activity"/>
    <property type="evidence" value="ECO:0007669"/>
    <property type="project" value="UniProtKB-EC"/>
</dbReference>
<evidence type="ECO:0000256" key="10">
    <source>
        <dbReference type="PIRSR" id="PIRSR000350-3"/>
    </source>
</evidence>
<keyword evidence="16" id="KW-1185">Reference proteome</keyword>
<comment type="catalytic activity">
    <reaction evidence="8 12">
        <text>N(6)-[(R)-dihydrolipoyl]-L-lysyl-[protein] + NAD(+) = N(6)-[(R)-lipoyl]-L-lysyl-[protein] + NADH + H(+)</text>
        <dbReference type="Rhea" id="RHEA:15045"/>
        <dbReference type="Rhea" id="RHEA-COMP:10474"/>
        <dbReference type="Rhea" id="RHEA-COMP:10475"/>
        <dbReference type="ChEBI" id="CHEBI:15378"/>
        <dbReference type="ChEBI" id="CHEBI:57540"/>
        <dbReference type="ChEBI" id="CHEBI:57945"/>
        <dbReference type="ChEBI" id="CHEBI:83099"/>
        <dbReference type="ChEBI" id="CHEBI:83100"/>
        <dbReference type="EC" id="1.8.1.4"/>
    </reaction>
</comment>
<evidence type="ECO:0000256" key="9">
    <source>
        <dbReference type="PIRSR" id="PIRSR000350-2"/>
    </source>
</evidence>
<dbReference type="GO" id="GO:0050660">
    <property type="term" value="F:flavin adenine dinucleotide binding"/>
    <property type="evidence" value="ECO:0007669"/>
    <property type="project" value="InterPro"/>
</dbReference>
<dbReference type="InterPro" id="IPR004099">
    <property type="entry name" value="Pyr_nucl-diS_OxRdtase_dimer"/>
</dbReference>
<dbReference type="AlphaFoldDB" id="A0AAW9NJ96"/>
<keyword evidence="4 12" id="KW-0285">Flavoprotein</keyword>
<dbReference type="FunFam" id="3.30.390.30:FF:000001">
    <property type="entry name" value="Dihydrolipoyl dehydrogenase"/>
    <property type="match status" value="1"/>
</dbReference>
<dbReference type="EC" id="1.8.1.4" evidence="2 12"/>
<dbReference type="PRINTS" id="PR00368">
    <property type="entry name" value="FADPNR"/>
</dbReference>
<evidence type="ECO:0000256" key="7">
    <source>
        <dbReference type="ARBA" id="ARBA00023027"/>
    </source>
</evidence>
<evidence type="ECO:0000256" key="3">
    <source>
        <dbReference type="ARBA" id="ARBA00016961"/>
    </source>
</evidence>
<sequence length="460" mass="48947">MAHFDTVVIGAGPGGYVAAIRAAQLGQKVLIVEKEYLGGVCSNVGCIPSKALIAVGHKYKQMNKASDMGVFIKNVHLDFAKVQQFKDAVVKRLTGGIATLIKGNKIQAVFGNAYFINETNICVETSGITENYSFDYAIIATGSAPVELPAFKYSQRVINSTGALSLKQVPKSMVVIGGGVIGVELGGAYASFGTKVTILEGSEDLFSGGFEAEMTSIVKKDLESKGVEVITKAFAREVEETTNEVVVTFEANREEKRIKAEYVLVAIGRSPNTSNIGLKNLSVNITERGLIVIDKQCRTNVQRIFAIGDVVAGPQLAHKASYEGKVAAEAIAGHPSEIDYIALPSVVFSDPELATVGYTETAARKDGIAIKTVHYPFSTNGRALIMKQSAGFVKLVVRKTDATLIGAQIVGPNASTLISELGLAIETGLTVDDIAMTIHAHLSLSEVAMEAAEKMSRQLK</sequence>
<proteinExistence type="inferred from homology"/>
<keyword evidence="6 12" id="KW-0560">Oxidoreductase</keyword>
<dbReference type="PIRSF" id="PIRSF000350">
    <property type="entry name" value="Mercury_reductase_MerA"/>
    <property type="match status" value="1"/>
</dbReference>
<evidence type="ECO:0000256" key="4">
    <source>
        <dbReference type="ARBA" id="ARBA00022630"/>
    </source>
</evidence>
<dbReference type="GO" id="GO:0006103">
    <property type="term" value="P:2-oxoglutarate metabolic process"/>
    <property type="evidence" value="ECO:0007669"/>
    <property type="project" value="TreeGrafter"/>
</dbReference>
<feature type="binding site" evidence="10">
    <location>
        <position position="200"/>
    </location>
    <ligand>
        <name>NAD(+)</name>
        <dbReference type="ChEBI" id="CHEBI:57540"/>
    </ligand>
</feature>
<name>A0AAW9NJ96_9BACL</name>
<dbReference type="Pfam" id="PF07992">
    <property type="entry name" value="Pyr_redox_2"/>
    <property type="match status" value="1"/>
</dbReference>
<accession>A0AAW9NJ96</accession>
<evidence type="ECO:0000313" key="15">
    <source>
        <dbReference type="EMBL" id="MEC1177157.1"/>
    </source>
</evidence>
<evidence type="ECO:0000256" key="5">
    <source>
        <dbReference type="ARBA" id="ARBA00022827"/>
    </source>
</evidence>
<evidence type="ECO:0000256" key="2">
    <source>
        <dbReference type="ARBA" id="ARBA00012608"/>
    </source>
</evidence>